<accession>A0A2K8NST2</accession>
<name>A0A2K8NST2_9MOLU</name>
<dbReference type="EMBL" id="CP024962">
    <property type="protein sequence ID" value="ATZ16616.1"/>
    <property type="molecule type" value="Genomic_DNA"/>
</dbReference>
<evidence type="ECO:0000313" key="2">
    <source>
        <dbReference type="Proteomes" id="UP000232222"/>
    </source>
</evidence>
<dbReference type="KEGG" id="efr:EFREU_v1c05960"/>
<dbReference type="Proteomes" id="UP000232222">
    <property type="component" value="Chromosome"/>
</dbReference>
<protein>
    <submittedName>
        <fullName evidence="1">Uncharacterized protein</fullName>
    </submittedName>
</protein>
<dbReference type="AlphaFoldDB" id="A0A2K8NST2"/>
<reference evidence="1 2" key="1">
    <citation type="submission" date="2017-11" db="EMBL/GenBank/DDBJ databases">
        <title>Genome sequence of Entomoplasma freundtii BARC 318 (ATCC 51999).</title>
        <authorList>
            <person name="Lo W.-S."/>
            <person name="Gasparich G.E."/>
            <person name="Kuo C.-H."/>
        </authorList>
    </citation>
    <scope>NUCLEOTIDE SEQUENCE [LARGE SCALE GENOMIC DNA]</scope>
    <source>
        <strain evidence="1 2">BARC 318</strain>
    </source>
</reference>
<sequence>MAKYKMIIDVCLFIDYRQRGANNPVSIKIGAPNWFTIPESYQNFEKLLKTGRDYEHFLIGTKLKTEFSNLCNGKSPNKKSKNNDEGIDRGLAFMKWYNACTESTDAIDVQFEIDPIKRIVKTNLEDKKFDEYVTEYINKRKEDIIKFKDKHLSKFPKDQKPANCKINDWHIISACAQGNIKQIHTTDEKLSFMLLPLLNEFHNELKQLPELFGRNNYMLKKEGL</sequence>
<organism evidence="1 2">
    <name type="scientific">Entomoplasma freundtii</name>
    <dbReference type="NCBI Taxonomy" id="74700"/>
    <lineage>
        <taxon>Bacteria</taxon>
        <taxon>Bacillati</taxon>
        <taxon>Mycoplasmatota</taxon>
        <taxon>Mollicutes</taxon>
        <taxon>Entomoplasmatales</taxon>
        <taxon>Entomoplasmataceae</taxon>
        <taxon>Entomoplasma</taxon>
    </lineage>
</organism>
<proteinExistence type="predicted"/>
<dbReference type="RefSeq" id="WP_100609686.1">
    <property type="nucleotide sequence ID" value="NZ_CP024962.1"/>
</dbReference>
<gene>
    <name evidence="1" type="ORF">EFREU_v1c05960</name>
</gene>
<evidence type="ECO:0000313" key="1">
    <source>
        <dbReference type="EMBL" id="ATZ16616.1"/>
    </source>
</evidence>
<keyword evidence="2" id="KW-1185">Reference proteome</keyword>